<name>A0A2G2ZX60_CAPAN</name>
<dbReference type="InterPro" id="IPR056924">
    <property type="entry name" value="SH3_Tf2-1"/>
</dbReference>
<dbReference type="Pfam" id="PF24626">
    <property type="entry name" value="SH3_Tf2-1"/>
    <property type="match status" value="1"/>
</dbReference>
<dbReference type="AlphaFoldDB" id="A0A2G2ZX60"/>
<dbReference type="EMBL" id="AYRZ02000003">
    <property type="protein sequence ID" value="PHT86541.1"/>
    <property type="molecule type" value="Genomic_DNA"/>
</dbReference>
<dbReference type="STRING" id="4072.A0A2G2ZX60"/>
<evidence type="ECO:0000313" key="3">
    <source>
        <dbReference type="Proteomes" id="UP000222542"/>
    </source>
</evidence>
<reference evidence="2 3" key="2">
    <citation type="journal article" date="2017" name="Genome Biol.">
        <title>New reference genome sequences of hot pepper reveal the massive evolution of plant disease-resistance genes by retroduplication.</title>
        <authorList>
            <person name="Kim S."/>
            <person name="Park J."/>
            <person name="Yeom S.I."/>
            <person name="Kim Y.M."/>
            <person name="Seo E."/>
            <person name="Kim K.T."/>
            <person name="Kim M.S."/>
            <person name="Lee J.M."/>
            <person name="Cheong K."/>
            <person name="Shin H.S."/>
            <person name="Kim S.B."/>
            <person name="Han K."/>
            <person name="Lee J."/>
            <person name="Park M."/>
            <person name="Lee H.A."/>
            <person name="Lee H.Y."/>
            <person name="Lee Y."/>
            <person name="Oh S."/>
            <person name="Lee J.H."/>
            <person name="Choi E."/>
            <person name="Choi E."/>
            <person name="Lee S.E."/>
            <person name="Jeon J."/>
            <person name="Kim H."/>
            <person name="Choi G."/>
            <person name="Song H."/>
            <person name="Lee J."/>
            <person name="Lee S.C."/>
            <person name="Kwon J.K."/>
            <person name="Lee H.Y."/>
            <person name="Koo N."/>
            <person name="Hong Y."/>
            <person name="Kim R.W."/>
            <person name="Kang W.H."/>
            <person name="Huh J.H."/>
            <person name="Kang B.C."/>
            <person name="Yang T.J."/>
            <person name="Lee Y.H."/>
            <person name="Bennetzen J.L."/>
            <person name="Choi D."/>
        </authorList>
    </citation>
    <scope>NUCLEOTIDE SEQUENCE [LARGE SCALE GENOMIC DNA]</scope>
    <source>
        <strain evidence="3">cv. CM334</strain>
    </source>
</reference>
<protein>
    <recommendedName>
        <fullName evidence="1">Tf2-1-like SH3-like domain-containing protein</fullName>
    </recommendedName>
</protein>
<dbReference type="PANTHER" id="PTHR46148">
    <property type="entry name" value="CHROMO DOMAIN-CONTAINING PROTEIN"/>
    <property type="match status" value="1"/>
</dbReference>
<feature type="domain" description="Tf2-1-like SH3-like" evidence="1">
    <location>
        <begin position="62"/>
        <end position="115"/>
    </location>
</feature>
<proteinExistence type="predicted"/>
<sequence length="145" mass="16342">MAGSSRVDVKDQALIDQDVVVQDFRAKVQRLQHKMKTAYNKGYRDVKFSSGSYFLLRLNLYLQKTLATYVHHKLAPKYYGPFVILTCIGSVSYHLGLPAGCKLHDMFHVSLLKPFKGEVFITLPTLLPVEEGRVVPTPCSCSDHV</sequence>
<evidence type="ECO:0000259" key="1">
    <source>
        <dbReference type="Pfam" id="PF24626"/>
    </source>
</evidence>
<comment type="caution">
    <text evidence="2">The sequence shown here is derived from an EMBL/GenBank/DDBJ whole genome shotgun (WGS) entry which is preliminary data.</text>
</comment>
<organism evidence="2 3">
    <name type="scientific">Capsicum annuum</name>
    <name type="common">Capsicum pepper</name>
    <dbReference type="NCBI Taxonomy" id="4072"/>
    <lineage>
        <taxon>Eukaryota</taxon>
        <taxon>Viridiplantae</taxon>
        <taxon>Streptophyta</taxon>
        <taxon>Embryophyta</taxon>
        <taxon>Tracheophyta</taxon>
        <taxon>Spermatophyta</taxon>
        <taxon>Magnoliopsida</taxon>
        <taxon>eudicotyledons</taxon>
        <taxon>Gunneridae</taxon>
        <taxon>Pentapetalae</taxon>
        <taxon>asterids</taxon>
        <taxon>lamiids</taxon>
        <taxon>Solanales</taxon>
        <taxon>Solanaceae</taxon>
        <taxon>Solanoideae</taxon>
        <taxon>Capsiceae</taxon>
        <taxon>Capsicum</taxon>
    </lineage>
</organism>
<dbReference type="Proteomes" id="UP000222542">
    <property type="component" value="Unassembled WGS sequence"/>
</dbReference>
<reference evidence="2 3" key="1">
    <citation type="journal article" date="2014" name="Nat. Genet.">
        <title>Genome sequence of the hot pepper provides insights into the evolution of pungency in Capsicum species.</title>
        <authorList>
            <person name="Kim S."/>
            <person name="Park M."/>
            <person name="Yeom S.I."/>
            <person name="Kim Y.M."/>
            <person name="Lee J.M."/>
            <person name="Lee H.A."/>
            <person name="Seo E."/>
            <person name="Choi J."/>
            <person name="Cheong K."/>
            <person name="Kim K.T."/>
            <person name="Jung K."/>
            <person name="Lee G.W."/>
            <person name="Oh S.K."/>
            <person name="Bae C."/>
            <person name="Kim S.B."/>
            <person name="Lee H.Y."/>
            <person name="Kim S.Y."/>
            <person name="Kim M.S."/>
            <person name="Kang B.C."/>
            <person name="Jo Y.D."/>
            <person name="Yang H.B."/>
            <person name="Jeong H.J."/>
            <person name="Kang W.H."/>
            <person name="Kwon J.K."/>
            <person name="Shin C."/>
            <person name="Lim J.Y."/>
            <person name="Park J.H."/>
            <person name="Huh J.H."/>
            <person name="Kim J.S."/>
            <person name="Kim B.D."/>
            <person name="Cohen O."/>
            <person name="Paran I."/>
            <person name="Suh M.C."/>
            <person name="Lee S.B."/>
            <person name="Kim Y.K."/>
            <person name="Shin Y."/>
            <person name="Noh S.J."/>
            <person name="Park J."/>
            <person name="Seo Y.S."/>
            <person name="Kwon S.Y."/>
            <person name="Kim H.A."/>
            <person name="Park J.M."/>
            <person name="Kim H.J."/>
            <person name="Choi S.B."/>
            <person name="Bosland P.W."/>
            <person name="Reeves G."/>
            <person name="Jo S.H."/>
            <person name="Lee B.W."/>
            <person name="Cho H.T."/>
            <person name="Choi H.S."/>
            <person name="Lee M.S."/>
            <person name="Yu Y."/>
            <person name="Do Choi Y."/>
            <person name="Park B.S."/>
            <person name="van Deynze A."/>
            <person name="Ashrafi H."/>
            <person name="Hill T."/>
            <person name="Kim W.T."/>
            <person name="Pai H.S."/>
            <person name="Ahn H.K."/>
            <person name="Yeam I."/>
            <person name="Giovannoni J.J."/>
            <person name="Rose J.K."/>
            <person name="Sorensen I."/>
            <person name="Lee S.J."/>
            <person name="Kim R.W."/>
            <person name="Choi I.Y."/>
            <person name="Choi B.S."/>
            <person name="Lim J.S."/>
            <person name="Lee Y.H."/>
            <person name="Choi D."/>
        </authorList>
    </citation>
    <scope>NUCLEOTIDE SEQUENCE [LARGE SCALE GENOMIC DNA]</scope>
    <source>
        <strain evidence="3">cv. CM334</strain>
    </source>
</reference>
<dbReference type="PANTHER" id="PTHR46148:SF52">
    <property type="entry name" value="OS04G0603800 PROTEIN"/>
    <property type="match status" value="1"/>
</dbReference>
<dbReference type="OMA" id="YRILKCV"/>
<accession>A0A2G2ZX60</accession>
<evidence type="ECO:0000313" key="2">
    <source>
        <dbReference type="EMBL" id="PHT86541.1"/>
    </source>
</evidence>
<gene>
    <name evidence="2" type="ORF">T459_08647</name>
</gene>
<dbReference type="Gramene" id="PHT86541">
    <property type="protein sequence ID" value="PHT86541"/>
    <property type="gene ID" value="T459_08647"/>
</dbReference>
<keyword evidence="3" id="KW-1185">Reference proteome</keyword>